<dbReference type="NCBIfam" id="NF011991">
    <property type="entry name" value="PRK15447.1"/>
    <property type="match status" value="1"/>
</dbReference>
<name>A0A3B0M046_9GAMM</name>
<evidence type="ECO:0008006" key="2">
    <source>
        <dbReference type="Google" id="ProtNLM"/>
    </source>
</evidence>
<dbReference type="PANTHER" id="PTHR30217:SF11">
    <property type="entry name" value="UBIQUINONE BIOSYNTHESIS PROTEIN UBIV"/>
    <property type="match status" value="1"/>
</dbReference>
<dbReference type="PANTHER" id="PTHR30217">
    <property type="entry name" value="PEPTIDASE U32 FAMILY"/>
    <property type="match status" value="1"/>
</dbReference>
<accession>A0A3B0M046</accession>
<sequence length="292" mass="33421">MKYSLGSVLYYWSKETLIQFYQQAMNSSADIIYLGETVCSKRREMQAADWLELAKEITLHGKQAVISSLSLLQNAAELRQIAKLIDNGEFLVEAHDFGVVNRLIEQKIPFMAGYGLNCYNAYTLRLLYRQGMIRWCLPIELSRDWLQDLLYQCEQLGFRHNFEVEVFGYGHLPLALSARCFTARSENLHKNNCDTCCEKYPQGRKVFSQENQLLFTLNGTQTQSGYCYNLGNEQTSMTGLVDIARISAENLDSLSILEQFRANQQGHYPLTLTNDTNCNGFWRRAAGLSLIP</sequence>
<organism evidence="1">
    <name type="scientific">Arsenophonus endosymbiont of Trialeurodes vaporariorum</name>
    <dbReference type="NCBI Taxonomy" id="235567"/>
    <lineage>
        <taxon>Bacteria</taxon>
        <taxon>Pseudomonadati</taxon>
        <taxon>Pseudomonadota</taxon>
        <taxon>Gammaproteobacteria</taxon>
        <taxon>Enterobacterales</taxon>
        <taxon>Morganellaceae</taxon>
        <taxon>Arsenophonus</taxon>
    </lineage>
</organism>
<dbReference type="InterPro" id="IPR051454">
    <property type="entry name" value="RNA/ubiquinone_mod_enzymes"/>
</dbReference>
<gene>
    <name evidence="1" type="ORF">ARTV_2186</name>
</gene>
<evidence type="ECO:0000313" key="1">
    <source>
        <dbReference type="EMBL" id="SSW96002.1"/>
    </source>
</evidence>
<proteinExistence type="predicted"/>
<reference evidence="1" key="1">
    <citation type="submission" date="2018-04" db="EMBL/GenBank/DDBJ databases">
        <authorList>
            <person name="Go L.Y."/>
            <person name="Mitchell J.A."/>
        </authorList>
    </citation>
    <scope>NUCLEOTIDE SEQUENCE</scope>
    <source>
        <strain evidence="1">ARTV</strain>
    </source>
</reference>
<protein>
    <recommendedName>
        <fullName evidence="2">Ubiquinone biosynthesis protein UbiV</fullName>
    </recommendedName>
</protein>
<dbReference type="InterPro" id="IPR001539">
    <property type="entry name" value="Peptidase_U32"/>
</dbReference>
<dbReference type="Pfam" id="PF01136">
    <property type="entry name" value="Peptidase_U32"/>
    <property type="match status" value="1"/>
</dbReference>
<dbReference type="AlphaFoldDB" id="A0A3B0M046"/>
<dbReference type="EMBL" id="UFQR01000008">
    <property type="protein sequence ID" value="SSW96002.1"/>
    <property type="molecule type" value="Genomic_DNA"/>
</dbReference>